<gene>
    <name evidence="2" type="ORF">PGT21_027566</name>
    <name evidence="3" type="ORF">PGTUg99_006335</name>
</gene>
<keyword evidence="4" id="KW-1185">Reference proteome</keyword>
<evidence type="ECO:0008006" key="6">
    <source>
        <dbReference type="Google" id="ProtNLM"/>
    </source>
</evidence>
<dbReference type="EMBL" id="VDEP01000240">
    <property type="protein sequence ID" value="KAA1120878.1"/>
    <property type="molecule type" value="Genomic_DNA"/>
</dbReference>
<accession>A0A5B0R678</accession>
<feature type="signal peptide" evidence="1">
    <location>
        <begin position="1"/>
        <end position="20"/>
    </location>
</feature>
<evidence type="ECO:0000256" key="1">
    <source>
        <dbReference type="SAM" id="SignalP"/>
    </source>
</evidence>
<name>A0A5B0R678_PUCGR</name>
<dbReference type="EMBL" id="VSWC01000040">
    <property type="protein sequence ID" value="KAA1106048.1"/>
    <property type="molecule type" value="Genomic_DNA"/>
</dbReference>
<protein>
    <recommendedName>
        <fullName evidence="6">GATA-type domain-containing protein</fullName>
    </recommendedName>
</protein>
<sequence length="159" mass="17928">MFTQLYRTILLIVTLRQVFGTPTKSPVTGLQSLRWLGPESPDNTKTIGSALDTPKESIEAEATEHPSSPVSCPSTFSTEVEQISAQDKEEQNLSWKYFESQECPCCNNKWENPGAIRSDEHGLPICSRCAPSKTQQYWWNIDFSSLIQNKKAPYPIRTS</sequence>
<reference evidence="4 5" key="1">
    <citation type="submission" date="2019-05" db="EMBL/GenBank/DDBJ databases">
        <title>Emergence of the Ug99 lineage of the wheat stem rust pathogen through somatic hybridization.</title>
        <authorList>
            <person name="Li F."/>
            <person name="Upadhyaya N.M."/>
            <person name="Sperschneider J."/>
            <person name="Matny O."/>
            <person name="Nguyen-Phuc H."/>
            <person name="Mago R."/>
            <person name="Raley C."/>
            <person name="Miller M.E."/>
            <person name="Silverstein K.A.T."/>
            <person name="Henningsen E."/>
            <person name="Hirsch C.D."/>
            <person name="Visser B."/>
            <person name="Pretorius Z.A."/>
            <person name="Steffenson B.J."/>
            <person name="Schwessinger B."/>
            <person name="Dodds P.N."/>
            <person name="Figueroa M."/>
        </authorList>
    </citation>
    <scope>NUCLEOTIDE SEQUENCE [LARGE SCALE GENOMIC DNA]</scope>
    <source>
        <strain evidence="2">21-0</strain>
        <strain evidence="3 5">Ug99</strain>
    </source>
</reference>
<evidence type="ECO:0000313" key="5">
    <source>
        <dbReference type="Proteomes" id="UP000325313"/>
    </source>
</evidence>
<keyword evidence="1" id="KW-0732">Signal</keyword>
<organism evidence="3 5">
    <name type="scientific">Puccinia graminis f. sp. tritici</name>
    <dbReference type="NCBI Taxonomy" id="56615"/>
    <lineage>
        <taxon>Eukaryota</taxon>
        <taxon>Fungi</taxon>
        <taxon>Dikarya</taxon>
        <taxon>Basidiomycota</taxon>
        <taxon>Pucciniomycotina</taxon>
        <taxon>Pucciniomycetes</taxon>
        <taxon>Pucciniales</taxon>
        <taxon>Pucciniaceae</taxon>
        <taxon>Puccinia</taxon>
    </lineage>
</organism>
<comment type="caution">
    <text evidence="3">The sequence shown here is derived from an EMBL/GenBank/DDBJ whole genome shotgun (WGS) entry which is preliminary data.</text>
</comment>
<dbReference type="AlphaFoldDB" id="A0A5B0R678"/>
<dbReference type="Proteomes" id="UP000324748">
    <property type="component" value="Unassembled WGS sequence"/>
</dbReference>
<evidence type="ECO:0000313" key="3">
    <source>
        <dbReference type="EMBL" id="KAA1120878.1"/>
    </source>
</evidence>
<evidence type="ECO:0000313" key="4">
    <source>
        <dbReference type="Proteomes" id="UP000324748"/>
    </source>
</evidence>
<dbReference type="Proteomes" id="UP000325313">
    <property type="component" value="Unassembled WGS sequence"/>
</dbReference>
<evidence type="ECO:0000313" key="2">
    <source>
        <dbReference type="EMBL" id="KAA1106048.1"/>
    </source>
</evidence>
<proteinExistence type="predicted"/>
<feature type="chain" id="PRO_5036366595" description="GATA-type domain-containing protein" evidence="1">
    <location>
        <begin position="21"/>
        <end position="159"/>
    </location>
</feature>